<reference evidence="3 4" key="1">
    <citation type="journal article" date="2019" name="Nat. Ecol. Evol.">
        <title>Megaphylogeny resolves global patterns of mushroom evolution.</title>
        <authorList>
            <person name="Varga T."/>
            <person name="Krizsan K."/>
            <person name="Foldi C."/>
            <person name="Dima B."/>
            <person name="Sanchez-Garcia M."/>
            <person name="Sanchez-Ramirez S."/>
            <person name="Szollosi G.J."/>
            <person name="Szarkandi J.G."/>
            <person name="Papp V."/>
            <person name="Albert L."/>
            <person name="Andreopoulos W."/>
            <person name="Angelini C."/>
            <person name="Antonin V."/>
            <person name="Barry K.W."/>
            <person name="Bougher N.L."/>
            <person name="Buchanan P."/>
            <person name="Buyck B."/>
            <person name="Bense V."/>
            <person name="Catcheside P."/>
            <person name="Chovatia M."/>
            <person name="Cooper J."/>
            <person name="Damon W."/>
            <person name="Desjardin D."/>
            <person name="Finy P."/>
            <person name="Geml J."/>
            <person name="Haridas S."/>
            <person name="Hughes K."/>
            <person name="Justo A."/>
            <person name="Karasinski D."/>
            <person name="Kautmanova I."/>
            <person name="Kiss B."/>
            <person name="Kocsube S."/>
            <person name="Kotiranta H."/>
            <person name="LaButti K.M."/>
            <person name="Lechner B.E."/>
            <person name="Liimatainen K."/>
            <person name="Lipzen A."/>
            <person name="Lukacs Z."/>
            <person name="Mihaltcheva S."/>
            <person name="Morgado L.N."/>
            <person name="Niskanen T."/>
            <person name="Noordeloos M.E."/>
            <person name="Ohm R.A."/>
            <person name="Ortiz-Santana B."/>
            <person name="Ovrebo C."/>
            <person name="Racz N."/>
            <person name="Riley R."/>
            <person name="Savchenko A."/>
            <person name="Shiryaev A."/>
            <person name="Soop K."/>
            <person name="Spirin V."/>
            <person name="Szebenyi C."/>
            <person name="Tomsovsky M."/>
            <person name="Tulloss R.E."/>
            <person name="Uehling J."/>
            <person name="Grigoriev I.V."/>
            <person name="Vagvolgyi C."/>
            <person name="Papp T."/>
            <person name="Martin F.M."/>
            <person name="Miettinen O."/>
            <person name="Hibbett D.S."/>
            <person name="Nagy L.G."/>
        </authorList>
    </citation>
    <scope>NUCLEOTIDE SEQUENCE [LARGE SCALE GENOMIC DNA]</scope>
    <source>
        <strain evidence="3 4">CBS 962.96</strain>
    </source>
</reference>
<evidence type="ECO:0008006" key="5">
    <source>
        <dbReference type="Google" id="ProtNLM"/>
    </source>
</evidence>
<organism evidence="3 4">
    <name type="scientific">Dendrothele bispora (strain CBS 962.96)</name>
    <dbReference type="NCBI Taxonomy" id="1314807"/>
    <lineage>
        <taxon>Eukaryota</taxon>
        <taxon>Fungi</taxon>
        <taxon>Dikarya</taxon>
        <taxon>Basidiomycota</taxon>
        <taxon>Agaricomycotina</taxon>
        <taxon>Agaricomycetes</taxon>
        <taxon>Agaricomycetidae</taxon>
        <taxon>Agaricales</taxon>
        <taxon>Agaricales incertae sedis</taxon>
        <taxon>Dendrothele</taxon>
    </lineage>
</organism>
<feature type="region of interest" description="Disordered" evidence="1">
    <location>
        <begin position="1"/>
        <end position="62"/>
    </location>
</feature>
<gene>
    <name evidence="3" type="ORF">K435DRAFT_962421</name>
</gene>
<evidence type="ECO:0000313" key="3">
    <source>
        <dbReference type="EMBL" id="THV03551.1"/>
    </source>
</evidence>
<keyword evidence="2" id="KW-0472">Membrane</keyword>
<feature type="compositionally biased region" description="Low complexity" evidence="1">
    <location>
        <begin position="31"/>
        <end position="45"/>
    </location>
</feature>
<feature type="transmembrane region" description="Helical" evidence="2">
    <location>
        <begin position="71"/>
        <end position="93"/>
    </location>
</feature>
<accession>A0A4S8MLQ1</accession>
<evidence type="ECO:0000256" key="1">
    <source>
        <dbReference type="SAM" id="MobiDB-lite"/>
    </source>
</evidence>
<protein>
    <recommendedName>
        <fullName evidence="5">Transmembrane protein</fullName>
    </recommendedName>
</protein>
<evidence type="ECO:0000256" key="2">
    <source>
        <dbReference type="SAM" id="Phobius"/>
    </source>
</evidence>
<dbReference type="Proteomes" id="UP000297245">
    <property type="component" value="Unassembled WGS sequence"/>
</dbReference>
<keyword evidence="4" id="KW-1185">Reference proteome</keyword>
<dbReference type="EMBL" id="ML179066">
    <property type="protein sequence ID" value="THV03551.1"/>
    <property type="molecule type" value="Genomic_DNA"/>
</dbReference>
<feature type="compositionally biased region" description="Polar residues" evidence="1">
    <location>
        <begin position="10"/>
        <end position="25"/>
    </location>
</feature>
<keyword evidence="2" id="KW-1133">Transmembrane helix</keyword>
<keyword evidence="2" id="KW-0812">Transmembrane</keyword>
<dbReference type="AlphaFoldDB" id="A0A4S8MLQ1"/>
<proteinExistence type="predicted"/>
<sequence>MSTPDRDIPVTSSDGPALETHSSFQPDLVVLHTPPTETNEPTHLTAIKAKPPPPPKPPLSTRVRRAVKTTVFVTLGIVCFPVTVPLGCCFYWITKDVDFN</sequence>
<evidence type="ECO:0000313" key="4">
    <source>
        <dbReference type="Proteomes" id="UP000297245"/>
    </source>
</evidence>
<name>A0A4S8MLQ1_DENBC</name>